<reference evidence="1" key="1">
    <citation type="submission" date="2020-03" db="EMBL/GenBank/DDBJ databases">
        <title>A high-quality chromosome-level genome assembly of a woody plant with both climbing and erect habits, Rhamnella rubrinervis.</title>
        <authorList>
            <person name="Lu Z."/>
            <person name="Yang Y."/>
            <person name="Zhu X."/>
            <person name="Sun Y."/>
        </authorList>
    </citation>
    <scope>NUCLEOTIDE SEQUENCE</scope>
    <source>
        <strain evidence="1">BYM</strain>
        <tissue evidence="1">Leaf</tissue>
    </source>
</reference>
<protein>
    <submittedName>
        <fullName evidence="1">Uncharacterized protein</fullName>
    </submittedName>
</protein>
<comment type="caution">
    <text evidence="1">The sequence shown here is derived from an EMBL/GenBank/DDBJ whole genome shotgun (WGS) entry which is preliminary data.</text>
</comment>
<dbReference type="AlphaFoldDB" id="A0A8K0HP01"/>
<gene>
    <name evidence="1" type="ORF">FNV43_RR00351</name>
</gene>
<proteinExistence type="predicted"/>
<sequence>MVAFEKRNEQEVFITVDILSAYYTTLSHACWEHTECLSLTSDIGIDKASTQWELEQRRQEIAMFLNELTTIVPSLDGVAKEDPEEDLEKNSEDFLAFEDSLEQFKTLLFEKYFPQVKRKEKEDEFLSLK</sequence>
<dbReference type="Proteomes" id="UP000796880">
    <property type="component" value="Unassembled WGS sequence"/>
</dbReference>
<dbReference type="EMBL" id="VOIH02000001">
    <property type="protein sequence ID" value="KAF3455709.1"/>
    <property type="molecule type" value="Genomic_DNA"/>
</dbReference>
<keyword evidence="2" id="KW-1185">Reference proteome</keyword>
<accession>A0A8K0HP01</accession>
<evidence type="ECO:0000313" key="2">
    <source>
        <dbReference type="Proteomes" id="UP000796880"/>
    </source>
</evidence>
<evidence type="ECO:0000313" key="1">
    <source>
        <dbReference type="EMBL" id="KAF3455709.1"/>
    </source>
</evidence>
<name>A0A8K0HP01_9ROSA</name>
<organism evidence="1 2">
    <name type="scientific">Rhamnella rubrinervis</name>
    <dbReference type="NCBI Taxonomy" id="2594499"/>
    <lineage>
        <taxon>Eukaryota</taxon>
        <taxon>Viridiplantae</taxon>
        <taxon>Streptophyta</taxon>
        <taxon>Embryophyta</taxon>
        <taxon>Tracheophyta</taxon>
        <taxon>Spermatophyta</taxon>
        <taxon>Magnoliopsida</taxon>
        <taxon>eudicotyledons</taxon>
        <taxon>Gunneridae</taxon>
        <taxon>Pentapetalae</taxon>
        <taxon>rosids</taxon>
        <taxon>fabids</taxon>
        <taxon>Rosales</taxon>
        <taxon>Rhamnaceae</taxon>
        <taxon>rhamnoid group</taxon>
        <taxon>Rhamneae</taxon>
        <taxon>Rhamnella</taxon>
    </lineage>
</organism>